<sequence length="445" mass="50143">MSDAQQATESTRALLARRGVLHTRTLPPLDQIHRSVGSILAKWPDVVRTPSAEDREKLALNMLFRVQNWKWDDLTTQRVISAAVAVFDEERRERADLRPVRDFYLAEISTCNKGAFLDGMVGVYVDSFVPGAAHTRILAQALAVRSADIGGRNRKLTESLPSLFRPDEAPKELAKVMLGAQDPYETLKTMGLSSPHTSGLAKAAHHTFVERLAPDLAATDARSKLFNWLAPESGTVLQAGAGPAIEAVLAVWKDLKPPDALRNELSEQIIAGWNDPRLHTGGIWSGFNPDLKSVLLRWLTHQDMKFFCDMVTATQDSHMWAPRRDFWLKLYQDKMIDEAWVAFGADARRYARRNLMRSGKTDMNRRFGHQHDRGGSTSLLIMRIGKKIVVDGCHSYKTHIFRADDPNAPKLYQPDYYCDDILGVSHNSKPHNSINNWSQWVLQNV</sequence>
<name>A0A1M7KMH2_9HYPH</name>
<accession>A0A1M7KMH2</accession>
<dbReference type="InterPro" id="IPR028943">
    <property type="entry name" value="ZorC_EH_Signature_dom"/>
</dbReference>
<dbReference type="Pfam" id="PF15611">
    <property type="entry name" value="EH_Signature"/>
    <property type="match status" value="1"/>
</dbReference>
<feature type="domain" description="Zorya protein ZorC EH" evidence="1">
    <location>
        <begin position="108"/>
        <end position="441"/>
    </location>
</feature>
<evidence type="ECO:0000313" key="2">
    <source>
        <dbReference type="EMBL" id="SHM66364.1"/>
    </source>
</evidence>
<organism evidence="2 3">
    <name type="scientific">Roseibium suaedae</name>
    <dbReference type="NCBI Taxonomy" id="735517"/>
    <lineage>
        <taxon>Bacteria</taxon>
        <taxon>Pseudomonadati</taxon>
        <taxon>Pseudomonadota</taxon>
        <taxon>Alphaproteobacteria</taxon>
        <taxon>Hyphomicrobiales</taxon>
        <taxon>Stappiaceae</taxon>
        <taxon>Roseibium</taxon>
    </lineage>
</organism>
<dbReference type="Proteomes" id="UP000186002">
    <property type="component" value="Unassembled WGS sequence"/>
</dbReference>
<gene>
    <name evidence="2" type="ORF">SAMN05444272_2903</name>
</gene>
<keyword evidence="3" id="KW-1185">Reference proteome</keyword>
<evidence type="ECO:0000259" key="1">
    <source>
        <dbReference type="Pfam" id="PF15611"/>
    </source>
</evidence>
<dbReference type="OrthoDB" id="3035290at2"/>
<evidence type="ECO:0000313" key="3">
    <source>
        <dbReference type="Proteomes" id="UP000186002"/>
    </source>
</evidence>
<dbReference type="AlphaFoldDB" id="A0A1M7KMH2"/>
<dbReference type="EMBL" id="FRBW01000003">
    <property type="protein sequence ID" value="SHM66364.1"/>
    <property type="molecule type" value="Genomic_DNA"/>
</dbReference>
<protein>
    <submittedName>
        <fullName evidence="2">EH_Signature domain-containing protein</fullName>
    </submittedName>
</protein>
<proteinExistence type="predicted"/>
<dbReference type="RefSeq" id="WP_084082043.1">
    <property type="nucleotide sequence ID" value="NZ_FRBW01000003.1"/>
</dbReference>
<reference evidence="2 3" key="1">
    <citation type="submission" date="2016-11" db="EMBL/GenBank/DDBJ databases">
        <authorList>
            <person name="Jaros S."/>
            <person name="Januszkiewicz K."/>
            <person name="Wedrychowicz H."/>
        </authorList>
    </citation>
    <scope>NUCLEOTIDE SEQUENCE [LARGE SCALE GENOMIC DNA]</scope>
    <source>
        <strain evidence="2 3">DSM 22153</strain>
    </source>
</reference>
<dbReference type="STRING" id="735517.SAMN05444272_2903"/>